<accession>A0A931E9H2</accession>
<keyword evidence="2" id="KW-0808">Transferase</keyword>
<keyword evidence="1" id="KW-1133">Transmembrane helix</keyword>
<keyword evidence="1" id="KW-0812">Transmembrane</keyword>
<dbReference type="AlphaFoldDB" id="A0A931E9H2"/>
<gene>
    <name evidence="2" type="ORF">IC612_06325</name>
</gene>
<comment type="caution">
    <text evidence="2">The sequence shown here is derived from an EMBL/GenBank/DDBJ whole genome shotgun (WGS) entry which is preliminary data.</text>
</comment>
<dbReference type="Proteomes" id="UP000694480">
    <property type="component" value="Unassembled WGS sequence"/>
</dbReference>
<evidence type="ECO:0000256" key="1">
    <source>
        <dbReference type="SAM" id="Phobius"/>
    </source>
</evidence>
<proteinExistence type="predicted"/>
<evidence type="ECO:0000313" key="2">
    <source>
        <dbReference type="EMBL" id="MBF5027412.1"/>
    </source>
</evidence>
<keyword evidence="1" id="KW-0472">Membrane</keyword>
<keyword evidence="2" id="KW-0548">Nucleotidyltransferase</keyword>
<dbReference type="GO" id="GO:0016779">
    <property type="term" value="F:nucleotidyltransferase activity"/>
    <property type="evidence" value="ECO:0007669"/>
    <property type="project" value="UniProtKB-KW"/>
</dbReference>
<dbReference type="PROSITE" id="PS51257">
    <property type="entry name" value="PROKAR_LIPOPROTEIN"/>
    <property type="match status" value="1"/>
</dbReference>
<dbReference type="EMBL" id="JADKYY010000006">
    <property type="protein sequence ID" value="MBF5027412.1"/>
    <property type="molecule type" value="Genomic_DNA"/>
</dbReference>
<organism evidence="2 3">
    <name type="scientific">Planobacterium oryzisoli</name>
    <dbReference type="NCBI Taxonomy" id="2771435"/>
    <lineage>
        <taxon>Bacteria</taxon>
        <taxon>Pseudomonadati</taxon>
        <taxon>Bacteroidota</taxon>
        <taxon>Flavobacteriia</taxon>
        <taxon>Flavobacteriales</taxon>
        <taxon>Weeksellaceae</taxon>
        <taxon>Chryseobacterium group</taxon>
        <taxon>Chryseobacterium</taxon>
    </lineage>
</organism>
<feature type="transmembrane region" description="Helical" evidence="1">
    <location>
        <begin position="32"/>
        <end position="50"/>
    </location>
</feature>
<dbReference type="RefSeq" id="WP_194739342.1">
    <property type="nucleotide sequence ID" value="NZ_JADKYY010000006.1"/>
</dbReference>
<name>A0A931E9H2_9FLAO</name>
<sequence length="54" mass="6215">MRQFIILFIAVFSLFMLQSCEAIGTIFEAGMYWGIFLVVALVALVLYFFTKGRK</sequence>
<keyword evidence="3" id="KW-1185">Reference proteome</keyword>
<protein>
    <submittedName>
        <fullName evidence="2">Phosphatidate cytidylyltransferase</fullName>
    </submittedName>
</protein>
<reference evidence="2" key="1">
    <citation type="submission" date="2020-11" db="EMBL/GenBank/DDBJ databases">
        <title>Genome seq and assembly of Planobacterium sp.</title>
        <authorList>
            <person name="Chhetri G."/>
        </authorList>
    </citation>
    <scope>NUCLEOTIDE SEQUENCE</scope>
    <source>
        <strain evidence="2">GCR5</strain>
    </source>
</reference>
<evidence type="ECO:0000313" key="3">
    <source>
        <dbReference type="Proteomes" id="UP000694480"/>
    </source>
</evidence>